<protein>
    <recommendedName>
        <fullName evidence="1">PIN domain-containing protein</fullName>
    </recommendedName>
</protein>
<reference evidence="2 3" key="1">
    <citation type="journal article" date="2014" name="Appl. Environ. Microbiol.">
        <title>Comparative Genome Analysis of 'Candidatus Methanoplasma termitum' Indicates a New Mode of Energy Metabolism in the Seventh Order of Methanogens.</title>
        <authorList>
            <person name="Lang K."/>
            <person name="Schuldes J."/>
            <person name="Klingl A."/>
            <person name="Poehlein A."/>
            <person name="Daniel R."/>
            <person name="Brune A."/>
        </authorList>
    </citation>
    <scope>NUCLEOTIDE SEQUENCE [LARGE SCALE GENOMIC DNA]</scope>
    <source>
        <strain evidence="3">Mpt1</strain>
    </source>
</reference>
<dbReference type="AlphaFoldDB" id="A0A0A7LET7"/>
<dbReference type="HOGENOM" id="CLU_1860612_0_0_2"/>
<evidence type="ECO:0000259" key="1">
    <source>
        <dbReference type="Pfam" id="PF01850"/>
    </source>
</evidence>
<accession>A0A0A7LET7</accession>
<dbReference type="KEGG" id="mear:Mpt1_c09670"/>
<dbReference type="InterPro" id="IPR002716">
    <property type="entry name" value="PIN_dom"/>
</dbReference>
<evidence type="ECO:0000313" key="3">
    <source>
        <dbReference type="Proteomes" id="UP000030787"/>
    </source>
</evidence>
<dbReference type="EMBL" id="CP010070">
    <property type="protein sequence ID" value="AIZ56842.1"/>
    <property type="molecule type" value="Genomic_DNA"/>
</dbReference>
<dbReference type="SUPFAM" id="SSF88723">
    <property type="entry name" value="PIN domain-like"/>
    <property type="match status" value="1"/>
</dbReference>
<gene>
    <name evidence="2" type="ORF">Mpt1_c09670</name>
</gene>
<dbReference type="Pfam" id="PF01850">
    <property type="entry name" value="PIN"/>
    <property type="match status" value="1"/>
</dbReference>
<dbReference type="OrthoDB" id="70111at2157"/>
<dbReference type="Proteomes" id="UP000030787">
    <property type="component" value="Chromosome"/>
</dbReference>
<feature type="domain" description="PIN" evidence="1">
    <location>
        <begin position="10"/>
        <end position="115"/>
    </location>
</feature>
<keyword evidence="3" id="KW-1185">Reference proteome</keyword>
<evidence type="ECO:0000313" key="2">
    <source>
        <dbReference type="EMBL" id="AIZ56842.1"/>
    </source>
</evidence>
<dbReference type="Gene3D" id="3.40.50.1010">
    <property type="entry name" value="5'-nuclease"/>
    <property type="match status" value="1"/>
</dbReference>
<dbReference type="InterPro" id="IPR029060">
    <property type="entry name" value="PIN-like_dom_sf"/>
</dbReference>
<dbReference type="STRING" id="1577791.Mpt1_c09670"/>
<proteinExistence type="predicted"/>
<name>A0A0A7LET7_9ARCH</name>
<sequence length="137" mass="15858">MPRPSIVLDTCALRDTKFTNWLKGYIGDILIPPTVYMEICRQHKEKNHSIEELDEWLNALSIKVLRFDKNNARIAAELMAERKDAQCEICKKIDWVDTIVASYYNAGDFIITNDKTGFPTSGDFGWKFLTTDEFMSR</sequence>
<dbReference type="GeneID" id="24818629"/>
<dbReference type="RefSeq" id="WP_048112689.1">
    <property type="nucleotide sequence ID" value="NZ_CP010070.1"/>
</dbReference>
<dbReference type="CDD" id="cd09854">
    <property type="entry name" value="PIN_VapC-like"/>
    <property type="match status" value="1"/>
</dbReference>
<organism evidence="2 3">
    <name type="scientific">Candidatus Methanoplasma termitum</name>
    <dbReference type="NCBI Taxonomy" id="1577791"/>
    <lineage>
        <taxon>Archaea</taxon>
        <taxon>Methanobacteriati</taxon>
        <taxon>Thermoplasmatota</taxon>
        <taxon>Thermoplasmata</taxon>
        <taxon>Methanomassiliicoccales</taxon>
        <taxon>Methanomassiliicoccaceae</taxon>
        <taxon>Candidatus Methanoplasma</taxon>
    </lineage>
</organism>